<dbReference type="AlphaFoldDB" id="A0A6G4XNN7"/>
<evidence type="ECO:0000313" key="4">
    <source>
        <dbReference type="EMBL" id="NGO79165.1"/>
    </source>
</evidence>
<keyword evidence="4" id="KW-0121">Carboxypeptidase</keyword>
<dbReference type="Pfam" id="PF00768">
    <property type="entry name" value="Peptidase_S11"/>
    <property type="match status" value="1"/>
</dbReference>
<keyword evidence="2" id="KW-0812">Transmembrane</keyword>
<accession>A0A6G4XNN7</accession>
<dbReference type="Gene3D" id="3.40.710.10">
    <property type="entry name" value="DD-peptidase/beta-lactamase superfamily"/>
    <property type="match status" value="1"/>
</dbReference>
<keyword evidence="2" id="KW-0472">Membrane</keyword>
<proteinExistence type="predicted"/>
<gene>
    <name evidence="4" type="ORF">G6045_26435</name>
</gene>
<evidence type="ECO:0000256" key="2">
    <source>
        <dbReference type="SAM" id="Phobius"/>
    </source>
</evidence>
<keyword evidence="5" id="KW-1185">Reference proteome</keyword>
<evidence type="ECO:0000313" key="5">
    <source>
        <dbReference type="Proteomes" id="UP000481109"/>
    </source>
</evidence>
<feature type="region of interest" description="Disordered" evidence="1">
    <location>
        <begin position="142"/>
        <end position="165"/>
    </location>
</feature>
<dbReference type="InterPro" id="IPR001967">
    <property type="entry name" value="Peptidase_S11_N"/>
</dbReference>
<dbReference type="InterPro" id="IPR012338">
    <property type="entry name" value="Beta-lactam/transpept-like"/>
</dbReference>
<keyword evidence="4" id="KW-0645">Protease</keyword>
<feature type="compositionally biased region" description="Basic and acidic residues" evidence="1">
    <location>
        <begin position="144"/>
        <end position="157"/>
    </location>
</feature>
<dbReference type="EMBL" id="JAAKZW010000136">
    <property type="protein sequence ID" value="NGO79165.1"/>
    <property type="molecule type" value="Genomic_DNA"/>
</dbReference>
<evidence type="ECO:0000259" key="3">
    <source>
        <dbReference type="Pfam" id="PF00768"/>
    </source>
</evidence>
<organism evidence="4 5">
    <name type="scientific">Streptomyces mesophilus</name>
    <dbReference type="NCBI Taxonomy" id="1775132"/>
    <lineage>
        <taxon>Bacteria</taxon>
        <taxon>Bacillati</taxon>
        <taxon>Actinomycetota</taxon>
        <taxon>Actinomycetes</taxon>
        <taxon>Kitasatosporales</taxon>
        <taxon>Streptomycetaceae</taxon>
        <taxon>Streptomyces</taxon>
    </lineage>
</organism>
<feature type="domain" description="Peptidase S11 D-alanyl-D-alanine carboxypeptidase A N-terminal" evidence="3">
    <location>
        <begin position="187"/>
        <end position="420"/>
    </location>
</feature>
<dbReference type="Proteomes" id="UP000481109">
    <property type="component" value="Unassembled WGS sequence"/>
</dbReference>
<sequence length="530" mass="55932">MTPTTVPKAKDTTASSRWTQKYPVGSPASSNARPLPSLTRFLTKVTQMIHDHTPKASRNQETGRLSFIRPVSPSSVRDRSRGIPHTKCSGRGGPSDTGQTQGASVRARTATPCTFTTVPAMKKTVLTVVCASLMTMSALSPAVADDKPGKKDDKAKPPADMSTVGGAQLGKAGTQVNLGPGAPVLPKDLTGRSWIVADAESGQVLASHNPHWRLPPASTLKMLFADTVLPKLPKDQVYKVKDADLADVGAGSSLVGVKEDHTYSVHDLWLGVFLRSGNDAVHVLSSMYGGVDKAVADMQTHAEELQALDTNVVSPDGYDAEGQVSSAYDLTLFARSGLQKADFREYAATATADFPGERKGKKRESFEIQNTNRLMTGDYGLNPYKGIAGVKNGNTTHAGATFTGVAERGDKVLLVTVMNPDSDEQNAVYQETARLFDWGFKAADKVTPVGELVRPRSAEGSGNKGAAAPEKGKAEGSLSSTGTAAADEGSSGVGIALAVTGGVLALIGAGVFVVNRRWPLPDLVRRLPRR</sequence>
<feature type="region of interest" description="Disordered" evidence="1">
    <location>
        <begin position="52"/>
        <end position="108"/>
    </location>
</feature>
<name>A0A6G4XNN7_9ACTN</name>
<comment type="caution">
    <text evidence="4">The sequence shown here is derived from an EMBL/GenBank/DDBJ whole genome shotgun (WGS) entry which is preliminary data.</text>
</comment>
<keyword evidence="4" id="KW-0378">Hydrolase</keyword>
<protein>
    <submittedName>
        <fullName evidence="4">D-alanyl-D-alanine carboxypeptidase</fullName>
    </submittedName>
</protein>
<reference evidence="4 5" key="1">
    <citation type="submission" date="2020-02" db="EMBL/GenBank/DDBJ databases">
        <title>Whole-genome analyses of novel actinobacteria.</title>
        <authorList>
            <person name="Sahin N."/>
            <person name="Tokatli A."/>
        </authorList>
    </citation>
    <scope>NUCLEOTIDE SEQUENCE [LARGE SCALE GENOMIC DNA]</scope>
    <source>
        <strain evidence="4 5">YC504</strain>
    </source>
</reference>
<dbReference type="PANTHER" id="PTHR21581">
    <property type="entry name" value="D-ALANYL-D-ALANINE CARBOXYPEPTIDASE"/>
    <property type="match status" value="1"/>
</dbReference>
<dbReference type="GO" id="GO:0009002">
    <property type="term" value="F:serine-type D-Ala-D-Ala carboxypeptidase activity"/>
    <property type="evidence" value="ECO:0007669"/>
    <property type="project" value="InterPro"/>
</dbReference>
<keyword evidence="2" id="KW-1133">Transmembrane helix</keyword>
<evidence type="ECO:0000256" key="1">
    <source>
        <dbReference type="SAM" id="MobiDB-lite"/>
    </source>
</evidence>
<feature type="transmembrane region" description="Helical" evidence="2">
    <location>
        <begin position="493"/>
        <end position="515"/>
    </location>
</feature>
<dbReference type="SUPFAM" id="SSF56601">
    <property type="entry name" value="beta-lactamase/transpeptidase-like"/>
    <property type="match status" value="1"/>
</dbReference>
<dbReference type="GO" id="GO:0006508">
    <property type="term" value="P:proteolysis"/>
    <property type="evidence" value="ECO:0007669"/>
    <property type="project" value="InterPro"/>
</dbReference>
<dbReference type="PANTHER" id="PTHR21581:SF33">
    <property type="entry name" value="D-ALANYL-D-ALANINE CARBOXYPEPTIDASE DACB"/>
    <property type="match status" value="1"/>
</dbReference>
<feature type="region of interest" description="Disordered" evidence="1">
    <location>
        <begin position="451"/>
        <end position="486"/>
    </location>
</feature>
<feature type="region of interest" description="Disordered" evidence="1">
    <location>
        <begin position="1"/>
        <end position="35"/>
    </location>
</feature>